<keyword evidence="2" id="KW-1133">Transmembrane helix</keyword>
<dbReference type="PANTHER" id="PTHR35024:SF4">
    <property type="entry name" value="POLYMER-FORMING CYTOSKELETAL PROTEIN"/>
    <property type="match status" value="1"/>
</dbReference>
<evidence type="ECO:0000313" key="4">
    <source>
        <dbReference type="EMBL" id="RCU48277.1"/>
    </source>
</evidence>
<dbReference type="Pfam" id="PF26514">
    <property type="entry name" value="DUF8173"/>
    <property type="match status" value="1"/>
</dbReference>
<evidence type="ECO:0000256" key="1">
    <source>
        <dbReference type="SAM" id="MobiDB-lite"/>
    </source>
</evidence>
<feature type="transmembrane region" description="Helical" evidence="2">
    <location>
        <begin position="196"/>
        <end position="217"/>
    </location>
</feature>
<organism evidence="4 5">
    <name type="scientific">Haloplanus salinus</name>
    <dbReference type="NCBI Taxonomy" id="1126245"/>
    <lineage>
        <taxon>Archaea</taxon>
        <taxon>Methanobacteriati</taxon>
        <taxon>Methanobacteriota</taxon>
        <taxon>Stenosarchaea group</taxon>
        <taxon>Halobacteria</taxon>
        <taxon>Halobacteriales</taxon>
        <taxon>Haloferacaceae</taxon>
        <taxon>Haloplanus</taxon>
    </lineage>
</organism>
<evidence type="ECO:0000259" key="3">
    <source>
        <dbReference type="Pfam" id="PF26514"/>
    </source>
</evidence>
<dbReference type="RefSeq" id="WP_114449912.1">
    <property type="nucleotide sequence ID" value="NZ_QPHM01000001.1"/>
</dbReference>
<comment type="caution">
    <text evidence="4">The sequence shown here is derived from an EMBL/GenBank/DDBJ whole genome shotgun (WGS) entry which is preliminary data.</text>
</comment>
<dbReference type="Pfam" id="PF04519">
    <property type="entry name" value="Bactofilin"/>
    <property type="match status" value="1"/>
</dbReference>
<feature type="transmembrane region" description="Helical" evidence="2">
    <location>
        <begin position="299"/>
        <end position="318"/>
    </location>
</feature>
<gene>
    <name evidence="4" type="ORF">DU504_13765</name>
</gene>
<dbReference type="EMBL" id="QPHM01000001">
    <property type="protein sequence ID" value="RCU48277.1"/>
    <property type="molecule type" value="Genomic_DNA"/>
</dbReference>
<proteinExistence type="predicted"/>
<keyword evidence="5" id="KW-1185">Reference proteome</keyword>
<name>A0A368NCF3_9EURY</name>
<dbReference type="InterPro" id="IPR007607">
    <property type="entry name" value="BacA/B"/>
</dbReference>
<dbReference type="OrthoDB" id="293642at2157"/>
<keyword evidence="2" id="KW-0812">Transmembrane</keyword>
<dbReference type="AlphaFoldDB" id="A0A368NCF3"/>
<accession>A0A368NCF3</accession>
<evidence type="ECO:0000313" key="5">
    <source>
        <dbReference type="Proteomes" id="UP000252189"/>
    </source>
</evidence>
<protein>
    <submittedName>
        <fullName evidence="4">Polymer-forming cytoskeletal protein</fullName>
    </submittedName>
</protein>
<dbReference type="InterPro" id="IPR058486">
    <property type="entry name" value="DUF8173"/>
</dbReference>
<feature type="domain" description="DUF8173" evidence="3">
    <location>
        <begin position="195"/>
        <end position="335"/>
    </location>
</feature>
<feature type="transmembrane region" description="Helical" evidence="2">
    <location>
        <begin position="264"/>
        <end position="287"/>
    </location>
</feature>
<feature type="region of interest" description="Disordered" evidence="1">
    <location>
        <begin position="344"/>
        <end position="367"/>
    </location>
</feature>
<dbReference type="Proteomes" id="UP000252189">
    <property type="component" value="Unassembled WGS sequence"/>
</dbReference>
<sequence length="367" mass="36177">MASDAAVRRRRLTLVLVGVLLCSLATGVAAAESVRAANGTVVVGADETVESVEAVAGSVLIHGTVRGDVSAAAGTVHVTQTGRVGGDVEVAAGAVRIDGQVDGDVSAGAGTLDVTETARIGGNVEAGAGYASFDGRVGGDVTVGAETVVLGPNAQVGGDVRYEAETLTRDPGATVEGRVIRETVEQPGGVAVVGNALGAVYGLLANLLFGATLLFAFPNFSAGVASRVGSAPARTGGVGLLALVGVPVVLVLLVITLVGIPLAVVGAVVFAGAVWAGLVYGQYAVGVRALAAVDREGRLLALVVGLVGFALLGAVPILGGLLELGALLLGLGALALGLRDAYRRRSGDRPSDGQSTLDESFDGGASS</sequence>
<evidence type="ECO:0000256" key="2">
    <source>
        <dbReference type="SAM" id="Phobius"/>
    </source>
</evidence>
<dbReference type="PANTHER" id="PTHR35024">
    <property type="entry name" value="HYPOTHETICAL CYTOSOLIC PROTEIN"/>
    <property type="match status" value="1"/>
</dbReference>
<keyword evidence="2" id="KW-0472">Membrane</keyword>
<reference evidence="4 5" key="1">
    <citation type="submission" date="2018-07" db="EMBL/GenBank/DDBJ databases">
        <title>Genome sequences of Haloplanus salinus JCM 18368T.</title>
        <authorList>
            <person name="Kim Y.B."/>
            <person name="Roh S.W."/>
        </authorList>
    </citation>
    <scope>NUCLEOTIDE SEQUENCE [LARGE SCALE GENOMIC DNA]</scope>
    <source>
        <strain evidence="4 5">JCM 18368</strain>
    </source>
</reference>
<feature type="transmembrane region" description="Helical" evidence="2">
    <location>
        <begin position="238"/>
        <end position="258"/>
    </location>
</feature>